<accession>D5A8P2</accession>
<reference evidence="1" key="1">
    <citation type="submission" date="2010-04" db="EMBL/GenBank/DDBJ databases">
        <authorList>
            <person name="Reid K.E."/>
            <person name="Liao N."/>
            <person name="Chan S."/>
            <person name="Docking R."/>
            <person name="Taylor G."/>
            <person name="Moore R."/>
            <person name="Mayo M."/>
            <person name="Munro S."/>
            <person name="King J."/>
            <person name="Yanchuk A."/>
            <person name="Holt R."/>
            <person name="Jones S."/>
            <person name="Marra M."/>
            <person name="Ritland C.E."/>
            <person name="Ritland K."/>
            <person name="Bohlmann J."/>
        </authorList>
    </citation>
    <scope>NUCLEOTIDE SEQUENCE</scope>
    <source>
        <tissue evidence="1">Buds collected with no treatment. Collection October 2007</tissue>
    </source>
</reference>
<proteinExistence type="evidence at transcript level"/>
<dbReference type="AlphaFoldDB" id="D5A8P2"/>
<protein>
    <submittedName>
        <fullName evidence="1">Uncharacterized protein</fullName>
    </submittedName>
</protein>
<sequence>MIILGYPILGSRDKIIRCKHFPCKTGFLHRQDLECNKEMSNFILSIFNSH</sequence>
<name>D5A8P2_PICSI</name>
<evidence type="ECO:0000313" key="1">
    <source>
        <dbReference type="EMBL" id="ADE75911.1"/>
    </source>
</evidence>
<dbReference type="EMBL" id="BT122539">
    <property type="protein sequence ID" value="ADE75911.1"/>
    <property type="molecule type" value="mRNA"/>
</dbReference>
<organism evidence="1">
    <name type="scientific">Picea sitchensis</name>
    <name type="common">Sitka spruce</name>
    <name type="synonym">Pinus sitchensis</name>
    <dbReference type="NCBI Taxonomy" id="3332"/>
    <lineage>
        <taxon>Eukaryota</taxon>
        <taxon>Viridiplantae</taxon>
        <taxon>Streptophyta</taxon>
        <taxon>Embryophyta</taxon>
        <taxon>Tracheophyta</taxon>
        <taxon>Spermatophyta</taxon>
        <taxon>Pinopsida</taxon>
        <taxon>Pinidae</taxon>
        <taxon>Conifers I</taxon>
        <taxon>Pinales</taxon>
        <taxon>Pinaceae</taxon>
        <taxon>Picea</taxon>
    </lineage>
</organism>